<reference evidence="12 13" key="1">
    <citation type="journal article" date="2018" name="BMC Genomics">
        <title>Genomic evidence for intraspecific hybridization in a clonal and extremely halotolerant yeast.</title>
        <authorList>
            <person name="Gostincar C."/>
            <person name="Stajich J.E."/>
            <person name="Zupancic J."/>
            <person name="Zalar P."/>
            <person name="Gunde-Cimerman N."/>
        </authorList>
    </citation>
    <scope>NUCLEOTIDE SEQUENCE [LARGE SCALE GENOMIC DNA]</scope>
    <source>
        <strain evidence="11 13">EXF-6654</strain>
        <strain evidence="10 12">EXF-6656</strain>
    </source>
</reference>
<keyword evidence="4 8" id="KW-0812">Transmembrane</keyword>
<evidence type="ECO:0000256" key="8">
    <source>
        <dbReference type="RuleBase" id="RU362088"/>
    </source>
</evidence>
<dbReference type="EMBL" id="QWIK01001695">
    <property type="protein sequence ID" value="RMX92950.1"/>
    <property type="molecule type" value="Genomic_DNA"/>
</dbReference>
<feature type="compositionally biased region" description="Basic and acidic residues" evidence="9">
    <location>
        <begin position="236"/>
        <end position="252"/>
    </location>
</feature>
<feature type="transmembrane region" description="Helical" evidence="8">
    <location>
        <begin position="362"/>
        <end position="382"/>
    </location>
</feature>
<dbReference type="EMBL" id="QWIJ01000220">
    <property type="protein sequence ID" value="RMX85476.1"/>
    <property type="molecule type" value="Genomic_DNA"/>
</dbReference>
<protein>
    <submittedName>
        <fullName evidence="10">Uncharacterized protein</fullName>
    </submittedName>
</protein>
<dbReference type="Pfam" id="PF02535">
    <property type="entry name" value="Zip"/>
    <property type="match status" value="1"/>
</dbReference>
<dbReference type="PANTHER" id="PTHR11040">
    <property type="entry name" value="ZINC/IRON TRANSPORTER"/>
    <property type="match status" value="1"/>
</dbReference>
<dbReference type="AlphaFoldDB" id="A0A3M6X4R9"/>
<comment type="subcellular location">
    <subcellularLocation>
        <location evidence="1 8">Membrane</location>
        <topology evidence="1 8">Multi-pass membrane protein</topology>
    </subcellularLocation>
</comment>
<proteinExistence type="inferred from homology"/>
<evidence type="ECO:0000256" key="9">
    <source>
        <dbReference type="SAM" id="MobiDB-lite"/>
    </source>
</evidence>
<evidence type="ECO:0000256" key="7">
    <source>
        <dbReference type="ARBA" id="ARBA00023136"/>
    </source>
</evidence>
<dbReference type="InterPro" id="IPR004698">
    <property type="entry name" value="Zn/Fe_permease_fun/pln"/>
</dbReference>
<keyword evidence="5 8" id="KW-1133">Transmembrane helix</keyword>
<evidence type="ECO:0000313" key="10">
    <source>
        <dbReference type="EMBL" id="RMX85476.1"/>
    </source>
</evidence>
<feature type="transmembrane region" description="Helical" evidence="8">
    <location>
        <begin position="161"/>
        <end position="180"/>
    </location>
</feature>
<keyword evidence="3 8" id="KW-0813">Transport</keyword>
<evidence type="ECO:0000256" key="6">
    <source>
        <dbReference type="ARBA" id="ARBA00023065"/>
    </source>
</evidence>
<dbReference type="GO" id="GO:0000007">
    <property type="term" value="F:low-affinity zinc ion transmembrane transporter activity"/>
    <property type="evidence" value="ECO:0007669"/>
    <property type="project" value="TreeGrafter"/>
</dbReference>
<dbReference type="InterPro" id="IPR003689">
    <property type="entry name" value="ZIP"/>
</dbReference>
<accession>A0A3M6X4R9</accession>
<dbReference type="GO" id="GO:0005886">
    <property type="term" value="C:plasma membrane"/>
    <property type="evidence" value="ECO:0007669"/>
    <property type="project" value="TreeGrafter"/>
</dbReference>
<comment type="caution">
    <text evidence="10">The sequence shown here is derived from an EMBL/GenBank/DDBJ whole genome shotgun (WGS) entry which is preliminary data.</text>
</comment>
<feature type="transmembrane region" description="Helical" evidence="8">
    <location>
        <begin position="262"/>
        <end position="285"/>
    </location>
</feature>
<name>A0A3M6X4R9_HORWE</name>
<dbReference type="Proteomes" id="UP000281245">
    <property type="component" value="Unassembled WGS sequence"/>
</dbReference>
<evidence type="ECO:0000256" key="5">
    <source>
        <dbReference type="ARBA" id="ARBA00022989"/>
    </source>
</evidence>
<organism evidence="10 12">
    <name type="scientific">Hortaea werneckii</name>
    <name type="common">Black yeast</name>
    <name type="synonym">Cladosporium werneckii</name>
    <dbReference type="NCBI Taxonomy" id="91943"/>
    <lineage>
        <taxon>Eukaryota</taxon>
        <taxon>Fungi</taxon>
        <taxon>Dikarya</taxon>
        <taxon>Ascomycota</taxon>
        <taxon>Pezizomycotina</taxon>
        <taxon>Dothideomycetes</taxon>
        <taxon>Dothideomycetidae</taxon>
        <taxon>Mycosphaerellales</taxon>
        <taxon>Teratosphaeriaceae</taxon>
        <taxon>Hortaea</taxon>
    </lineage>
</organism>
<dbReference type="VEuPathDB" id="FungiDB:BTJ68_01407"/>
<evidence type="ECO:0000256" key="4">
    <source>
        <dbReference type="ARBA" id="ARBA00022692"/>
    </source>
</evidence>
<feature type="region of interest" description="Disordered" evidence="9">
    <location>
        <begin position="222"/>
        <end position="252"/>
    </location>
</feature>
<dbReference type="PANTHER" id="PTHR11040:SF69">
    <property type="entry name" value="ZINC-REGULATED TRANSPORTER 2"/>
    <property type="match status" value="1"/>
</dbReference>
<keyword evidence="7 8" id="KW-0472">Membrane</keyword>
<dbReference type="OrthoDB" id="448280at2759"/>
<sequence>MWSLQHVSLNQAPSVAHANLLRVHNVPPPSWDPSCITAREAKRHQGIRERLETTSTPGFTFAVNSEPTNMSTCEGGNDYNGRIGVRISSIFVILVGSFLGTWFPVFAARHKDIGVPGWAFFIAKYFGSGVIVATAFIHLLAPANEALKNPCLSGPITSYPWVEGICLMVVFAMFFVELMTMRYAKFGHDHGHSHEHGDGHQALAKKEGDFDGFKDVPEQPELEMQRQASCSGPHVPGDDHLGHSRSHMDHEDHHKAFDPESYAAQLTAIFILEFGVIFHSVFIGLTLAVSGEEFETLYVVLAFHQTFEGLALGTRLASVEWPKSRRWTPYLLGVGYAISTPIAIAIGIGVRTSFAPGSQKTLITNGIFDSISAGILIYTGLIELMAHEFMFSEYMQKAPVREVLSAVGMMALGAGLMALLGNWA</sequence>
<keyword evidence="6 8" id="KW-0406">Ion transport</keyword>
<dbReference type="Proteomes" id="UP000282582">
    <property type="component" value="Unassembled WGS sequence"/>
</dbReference>
<feature type="transmembrane region" description="Helical" evidence="8">
    <location>
        <begin position="87"/>
        <end position="106"/>
    </location>
</feature>
<evidence type="ECO:0000313" key="12">
    <source>
        <dbReference type="Proteomes" id="UP000281245"/>
    </source>
</evidence>
<feature type="transmembrane region" description="Helical" evidence="8">
    <location>
        <begin position="118"/>
        <end position="141"/>
    </location>
</feature>
<feature type="transmembrane region" description="Helical" evidence="8">
    <location>
        <begin position="330"/>
        <end position="350"/>
    </location>
</feature>
<comment type="caution">
    <text evidence="8">Lacks conserved residue(s) required for the propagation of feature annotation.</text>
</comment>
<evidence type="ECO:0000256" key="2">
    <source>
        <dbReference type="ARBA" id="ARBA00006939"/>
    </source>
</evidence>
<evidence type="ECO:0000313" key="11">
    <source>
        <dbReference type="EMBL" id="RMX92950.1"/>
    </source>
</evidence>
<evidence type="ECO:0000313" key="13">
    <source>
        <dbReference type="Proteomes" id="UP000282582"/>
    </source>
</evidence>
<feature type="transmembrane region" description="Helical" evidence="8">
    <location>
        <begin position="403"/>
        <end position="423"/>
    </location>
</feature>
<evidence type="ECO:0000256" key="1">
    <source>
        <dbReference type="ARBA" id="ARBA00004141"/>
    </source>
</evidence>
<comment type="similarity">
    <text evidence="2 8">Belongs to the ZIP transporter (TC 2.A.5) family.</text>
</comment>
<dbReference type="NCBIfam" id="TIGR00820">
    <property type="entry name" value="zip"/>
    <property type="match status" value="1"/>
</dbReference>
<dbReference type="GO" id="GO:0071578">
    <property type="term" value="P:zinc ion import across plasma membrane"/>
    <property type="evidence" value="ECO:0007669"/>
    <property type="project" value="TreeGrafter"/>
</dbReference>
<gene>
    <name evidence="11" type="ORF">D0868_13127</name>
    <name evidence="10" type="ORF">D0869_03797</name>
</gene>
<evidence type="ECO:0000256" key="3">
    <source>
        <dbReference type="ARBA" id="ARBA00022448"/>
    </source>
</evidence>